<evidence type="ECO:0000313" key="2">
    <source>
        <dbReference type="EMBL" id="KAJ2905886.1"/>
    </source>
</evidence>
<dbReference type="EMBL" id="JAKWBI020000022">
    <property type="protein sequence ID" value="KAJ2905886.1"/>
    <property type="molecule type" value="Genomic_DNA"/>
</dbReference>
<organism evidence="2 3">
    <name type="scientific">Zalerion maritima</name>
    <dbReference type="NCBI Taxonomy" id="339359"/>
    <lineage>
        <taxon>Eukaryota</taxon>
        <taxon>Fungi</taxon>
        <taxon>Dikarya</taxon>
        <taxon>Ascomycota</taxon>
        <taxon>Pezizomycotina</taxon>
        <taxon>Sordariomycetes</taxon>
        <taxon>Lulworthiomycetidae</taxon>
        <taxon>Lulworthiales</taxon>
        <taxon>Lulworthiaceae</taxon>
        <taxon>Zalerion</taxon>
    </lineage>
</organism>
<accession>A0AAD5RY76</accession>
<feature type="region of interest" description="Disordered" evidence="1">
    <location>
        <begin position="1"/>
        <end position="105"/>
    </location>
</feature>
<gene>
    <name evidence="2" type="ORF">MKZ38_003894</name>
</gene>
<comment type="caution">
    <text evidence="2">The sequence shown here is derived from an EMBL/GenBank/DDBJ whole genome shotgun (WGS) entry which is preliminary data.</text>
</comment>
<dbReference type="AlphaFoldDB" id="A0AAD5RY76"/>
<feature type="compositionally biased region" description="Basic and acidic residues" evidence="1">
    <location>
        <begin position="161"/>
        <end position="177"/>
    </location>
</feature>
<feature type="compositionally biased region" description="Polar residues" evidence="1">
    <location>
        <begin position="50"/>
        <end position="73"/>
    </location>
</feature>
<reference evidence="2" key="1">
    <citation type="submission" date="2022-07" db="EMBL/GenBank/DDBJ databases">
        <title>Draft genome sequence of Zalerion maritima ATCC 34329, a (micro)plastics degrading marine fungus.</title>
        <authorList>
            <person name="Paco A."/>
            <person name="Goncalves M.F.M."/>
            <person name="Rocha-Santos T.A.P."/>
            <person name="Alves A."/>
        </authorList>
    </citation>
    <scope>NUCLEOTIDE SEQUENCE</scope>
    <source>
        <strain evidence="2">ATCC 34329</strain>
    </source>
</reference>
<name>A0AAD5RY76_9PEZI</name>
<evidence type="ECO:0000313" key="3">
    <source>
        <dbReference type="Proteomes" id="UP001201980"/>
    </source>
</evidence>
<dbReference type="Proteomes" id="UP001201980">
    <property type="component" value="Unassembled WGS sequence"/>
</dbReference>
<feature type="compositionally biased region" description="Basic and acidic residues" evidence="1">
    <location>
        <begin position="83"/>
        <end position="93"/>
    </location>
</feature>
<sequence length="201" mass="22257">MEDTTTPSSLITSRWLSDESGEFDTARSHGEGLSSSLTDRGYSEDAPGSMTETNHTSRLGDSSMSAFASTPHTSPEPEMSSTPDDHPAAEYIRKVPTGKKGVKEPYRNMCALAGFPPESKYDYDQIAKAHDDFEKARKNEWNENDATPEVRRPTTGNTLENKSRQQELSEAAEKEAALAKGLKQANRRFGRLRSALKTKRN</sequence>
<feature type="compositionally biased region" description="Polar residues" evidence="1">
    <location>
        <begin position="1"/>
        <end position="15"/>
    </location>
</feature>
<protein>
    <submittedName>
        <fullName evidence="2">Uncharacterized protein</fullName>
    </submittedName>
</protein>
<proteinExistence type="predicted"/>
<evidence type="ECO:0000256" key="1">
    <source>
        <dbReference type="SAM" id="MobiDB-lite"/>
    </source>
</evidence>
<keyword evidence="3" id="KW-1185">Reference proteome</keyword>
<feature type="region of interest" description="Disordered" evidence="1">
    <location>
        <begin position="135"/>
        <end position="178"/>
    </location>
</feature>